<organism evidence="2 3">
    <name type="scientific">SAR92 bacterium BACL26 MAG-121220-bin70</name>
    <dbReference type="NCBI Taxonomy" id="1655626"/>
    <lineage>
        <taxon>Bacteria</taxon>
        <taxon>Pseudomonadati</taxon>
        <taxon>Pseudomonadota</taxon>
        <taxon>Gammaproteobacteria</taxon>
        <taxon>Cellvibrionales</taxon>
        <taxon>Porticoccaceae</taxon>
        <taxon>SAR92 clade</taxon>
    </lineage>
</organism>
<feature type="transmembrane region" description="Helical" evidence="1">
    <location>
        <begin position="202"/>
        <end position="219"/>
    </location>
</feature>
<accession>A0A0R2UD86</accession>
<evidence type="ECO:0000313" key="3">
    <source>
        <dbReference type="Proteomes" id="UP000051213"/>
    </source>
</evidence>
<gene>
    <name evidence="2" type="ORF">ABS24_09325</name>
</gene>
<reference evidence="2 3" key="1">
    <citation type="submission" date="2015-10" db="EMBL/GenBank/DDBJ databases">
        <title>Metagenome-Assembled Genomes uncover a global brackish microbiome.</title>
        <authorList>
            <person name="Hugerth L.W."/>
            <person name="Larsson J."/>
            <person name="Alneberg J."/>
            <person name="Lindh M.V."/>
            <person name="Legrand C."/>
            <person name="Pinhassi J."/>
            <person name="Andersson A.F."/>
        </authorList>
    </citation>
    <scope>NUCLEOTIDE SEQUENCE [LARGE SCALE GENOMIC DNA]</scope>
    <source>
        <strain evidence="2">BACL26 MAG-121220-bin70</strain>
    </source>
</reference>
<proteinExistence type="predicted"/>
<comment type="caution">
    <text evidence="2">The sequence shown here is derived from an EMBL/GenBank/DDBJ whole genome shotgun (WGS) entry which is preliminary data.</text>
</comment>
<keyword evidence="1" id="KW-0812">Transmembrane</keyword>
<protein>
    <recommendedName>
        <fullName evidence="4">Shikimate kinase</fullName>
    </recommendedName>
</protein>
<feature type="transmembrane region" description="Helical" evidence="1">
    <location>
        <begin position="231"/>
        <end position="252"/>
    </location>
</feature>
<sequence length="288" mass="32793">MAGLSAVNAKVINIGQHSLDVRQTLKWVVYALVIINFGLYVRDDWVIAGHTLYSGSSLFDISRAFATTIDESAWIILLLLFELETYLLSDEPLSRGKARLMQGIRLVCYISLAHTLYAYAVYLTEIYGSVPIEGITSLCQLVDKDLSYAFNLVYSEINSSNCASLSSANQFFYVDPPTFFIVEDSAGLVIEKQLAWVDMFEAIIWLLILFTIEVAVWLQDRNIGEGLIFRGLSITKFCLYSLLWVAAGYWIYRGHYMFAWDEFVWIAGFVAIEMNIVEWRNEINEAEV</sequence>
<keyword evidence="1" id="KW-1133">Transmembrane helix</keyword>
<name>A0A0R2UD86_9GAMM</name>
<dbReference type="EMBL" id="LICA01000120">
    <property type="protein sequence ID" value="KRO94957.1"/>
    <property type="molecule type" value="Genomic_DNA"/>
</dbReference>
<evidence type="ECO:0000256" key="1">
    <source>
        <dbReference type="SAM" id="Phobius"/>
    </source>
</evidence>
<feature type="transmembrane region" description="Helical" evidence="1">
    <location>
        <begin position="104"/>
        <end position="122"/>
    </location>
</feature>
<dbReference type="AlphaFoldDB" id="A0A0R2UD86"/>
<evidence type="ECO:0008006" key="4">
    <source>
        <dbReference type="Google" id="ProtNLM"/>
    </source>
</evidence>
<evidence type="ECO:0000313" key="2">
    <source>
        <dbReference type="EMBL" id="KRO94957.1"/>
    </source>
</evidence>
<dbReference type="Proteomes" id="UP000051213">
    <property type="component" value="Unassembled WGS sequence"/>
</dbReference>
<keyword evidence="1" id="KW-0472">Membrane</keyword>